<gene>
    <name evidence="1" type="ORF">M9H77_33612</name>
</gene>
<accession>A0ACB9ZL04</accession>
<evidence type="ECO:0000313" key="1">
    <source>
        <dbReference type="EMBL" id="KAI5647607.1"/>
    </source>
</evidence>
<reference evidence="2" key="1">
    <citation type="journal article" date="2023" name="Nat. Plants">
        <title>Single-cell RNA sequencing provides a high-resolution roadmap for understanding the multicellular compartmentation of specialized metabolism.</title>
        <authorList>
            <person name="Sun S."/>
            <person name="Shen X."/>
            <person name="Li Y."/>
            <person name="Li Y."/>
            <person name="Wang S."/>
            <person name="Li R."/>
            <person name="Zhang H."/>
            <person name="Shen G."/>
            <person name="Guo B."/>
            <person name="Wei J."/>
            <person name="Xu J."/>
            <person name="St-Pierre B."/>
            <person name="Chen S."/>
            <person name="Sun C."/>
        </authorList>
    </citation>
    <scope>NUCLEOTIDE SEQUENCE [LARGE SCALE GENOMIC DNA]</scope>
</reference>
<organism evidence="1 2">
    <name type="scientific">Catharanthus roseus</name>
    <name type="common">Madagascar periwinkle</name>
    <name type="synonym">Vinca rosea</name>
    <dbReference type="NCBI Taxonomy" id="4058"/>
    <lineage>
        <taxon>Eukaryota</taxon>
        <taxon>Viridiplantae</taxon>
        <taxon>Streptophyta</taxon>
        <taxon>Embryophyta</taxon>
        <taxon>Tracheophyta</taxon>
        <taxon>Spermatophyta</taxon>
        <taxon>Magnoliopsida</taxon>
        <taxon>eudicotyledons</taxon>
        <taxon>Gunneridae</taxon>
        <taxon>Pentapetalae</taxon>
        <taxon>asterids</taxon>
        <taxon>lamiids</taxon>
        <taxon>Gentianales</taxon>
        <taxon>Apocynaceae</taxon>
        <taxon>Rauvolfioideae</taxon>
        <taxon>Vinceae</taxon>
        <taxon>Catharanthinae</taxon>
        <taxon>Catharanthus</taxon>
    </lineage>
</organism>
<protein>
    <submittedName>
        <fullName evidence="1">Uncharacterized protein</fullName>
    </submittedName>
</protein>
<dbReference type="Proteomes" id="UP001060085">
    <property type="component" value="Linkage Group LG08"/>
</dbReference>
<keyword evidence="2" id="KW-1185">Reference proteome</keyword>
<dbReference type="EMBL" id="CM044708">
    <property type="protein sequence ID" value="KAI5647607.1"/>
    <property type="molecule type" value="Genomic_DNA"/>
</dbReference>
<evidence type="ECO:0000313" key="2">
    <source>
        <dbReference type="Proteomes" id="UP001060085"/>
    </source>
</evidence>
<comment type="caution">
    <text evidence="1">The sequence shown here is derived from an EMBL/GenBank/DDBJ whole genome shotgun (WGS) entry which is preliminary data.</text>
</comment>
<sequence>MAEYGGSDHAERTQVHTNKRKNSLVNLDLIDQLTNRLALSQELEKGFSYLFYKCFHKDLISPSLSPRQCPESYGAIHRGFYRRLPIRSPTSLTFRHWAGVSPHTWSYDFAETCGEPASSGFKWHFTPNHNSSADSSTSIGSNFYLVSPKLHPGHG</sequence>
<name>A0ACB9ZL04_CATRO</name>
<proteinExistence type="predicted"/>